<dbReference type="GO" id="GO:0003755">
    <property type="term" value="F:peptidyl-prolyl cis-trans isomerase activity"/>
    <property type="evidence" value="ECO:0007669"/>
    <property type="project" value="UniProtKB-KW"/>
</dbReference>
<dbReference type="SUPFAM" id="SSF54534">
    <property type="entry name" value="FKBP-like"/>
    <property type="match status" value="1"/>
</dbReference>
<reference evidence="5" key="1">
    <citation type="submission" date="2015-10" db="EMBL/GenBank/DDBJ databases">
        <authorList>
            <person name="Luecker S."/>
            <person name="Luecker S."/>
        </authorList>
    </citation>
    <scope>NUCLEOTIDE SEQUENCE [LARGE SCALE GENOMIC DNA]</scope>
</reference>
<dbReference type="PANTHER" id="PTHR47637">
    <property type="entry name" value="CHAPERONE SURA"/>
    <property type="match status" value="1"/>
</dbReference>
<dbReference type="Proteomes" id="UP000198736">
    <property type="component" value="Unassembled WGS sequence"/>
</dbReference>
<dbReference type="Gene3D" id="1.10.4030.10">
    <property type="entry name" value="Porin chaperone SurA, peptide-binding domain"/>
    <property type="match status" value="1"/>
</dbReference>
<organism evidence="4 5">
    <name type="scientific">Candidatus Nitrospira nitrificans</name>
    <dbReference type="NCBI Taxonomy" id="1742973"/>
    <lineage>
        <taxon>Bacteria</taxon>
        <taxon>Pseudomonadati</taxon>
        <taxon>Nitrospirota</taxon>
        <taxon>Nitrospiria</taxon>
        <taxon>Nitrospirales</taxon>
        <taxon>Nitrospiraceae</taxon>
        <taxon>Nitrospira</taxon>
    </lineage>
</organism>
<keyword evidence="2" id="KW-0697">Rotamase</keyword>
<dbReference type="Gene3D" id="3.10.50.40">
    <property type="match status" value="1"/>
</dbReference>
<dbReference type="InterPro" id="IPR050280">
    <property type="entry name" value="OMP_Chaperone_SurA"/>
</dbReference>
<feature type="domain" description="PpiC" evidence="3">
    <location>
        <begin position="186"/>
        <end position="284"/>
    </location>
</feature>
<dbReference type="Pfam" id="PF13145">
    <property type="entry name" value="Rotamase_2"/>
    <property type="match status" value="1"/>
</dbReference>
<dbReference type="SUPFAM" id="SSF109998">
    <property type="entry name" value="Triger factor/SurA peptide-binding domain-like"/>
    <property type="match status" value="1"/>
</dbReference>
<keyword evidence="1" id="KW-0732">Signal</keyword>
<dbReference type="EMBL" id="CZPZ01000034">
    <property type="protein sequence ID" value="CUS39314.1"/>
    <property type="molecule type" value="Genomic_DNA"/>
</dbReference>
<sequence length="346" mass="39952">MHQSSLPQDERTMRHASVGSDRLVRFKLPLALLMIALWPPAFSEARLQDRIVAIVNSELIMWSDVKREFETEHERLSREHAGSDLAQRLKTAEYMALTKLIERRLQLQEAKAQKVQVSDLEVKQALEQMKRQGSPLDTANPSDLQTVRDQLLLMRVTDQHIRGNITVGDSELKRFYEEHRDRFALPEEYQLSQILIRPRFSDGLAETLTKARRAMDDLKRGDKFEDVAMRYSDGANALQGGRLGLVRQGELIPTIEQAVAQLVPGGISDLIESPEGIQIIRMDDRKPKQFRRYEDVRREVQELVYQRKSDDMYQSWLVDLKNKAYIEIKFEQAADKAQSQPVRSSP</sequence>
<gene>
    <name evidence="4" type="ORF">COMA2_70077</name>
</gene>
<evidence type="ECO:0000256" key="2">
    <source>
        <dbReference type="PROSITE-ProRule" id="PRU00278"/>
    </source>
</evidence>
<dbReference type="PANTHER" id="PTHR47637:SF1">
    <property type="entry name" value="CHAPERONE SURA"/>
    <property type="match status" value="1"/>
</dbReference>
<dbReference type="AlphaFoldDB" id="A0A0S4LWB9"/>
<proteinExistence type="predicted"/>
<dbReference type="InterPro" id="IPR046357">
    <property type="entry name" value="PPIase_dom_sf"/>
</dbReference>
<protein>
    <submittedName>
        <fullName evidence="4">Putative Peptidylprolyl isomerase</fullName>
        <ecNumber evidence="4">5.2.1.8</ecNumber>
    </submittedName>
</protein>
<dbReference type="OrthoDB" id="14196at2"/>
<accession>A0A0S4LWB9</accession>
<evidence type="ECO:0000313" key="4">
    <source>
        <dbReference type="EMBL" id="CUS39314.1"/>
    </source>
</evidence>
<evidence type="ECO:0000259" key="3">
    <source>
        <dbReference type="PROSITE" id="PS50198"/>
    </source>
</evidence>
<dbReference type="Pfam" id="PF13624">
    <property type="entry name" value="SurA_N_3"/>
    <property type="match status" value="1"/>
</dbReference>
<name>A0A0S4LWB9_9BACT</name>
<keyword evidence="2 4" id="KW-0413">Isomerase</keyword>
<dbReference type="PROSITE" id="PS50198">
    <property type="entry name" value="PPIC_PPIASE_2"/>
    <property type="match status" value="1"/>
</dbReference>
<evidence type="ECO:0000256" key="1">
    <source>
        <dbReference type="ARBA" id="ARBA00022729"/>
    </source>
</evidence>
<evidence type="ECO:0000313" key="5">
    <source>
        <dbReference type="Proteomes" id="UP000198736"/>
    </source>
</evidence>
<keyword evidence="5" id="KW-1185">Reference proteome</keyword>
<dbReference type="STRING" id="1742973.COMA2_70077"/>
<dbReference type="InterPro" id="IPR027304">
    <property type="entry name" value="Trigger_fact/SurA_dom_sf"/>
</dbReference>
<dbReference type="EC" id="5.2.1.8" evidence="4"/>
<dbReference type="InterPro" id="IPR000297">
    <property type="entry name" value="PPIase_PpiC"/>
</dbReference>